<dbReference type="OrthoDB" id="8005833at2"/>
<dbReference type="EMBL" id="CP043538">
    <property type="protein sequence ID" value="QGY05937.1"/>
    <property type="molecule type" value="Genomic_DNA"/>
</dbReference>
<organism evidence="1 2">
    <name type="scientific">Methylobacterium mesophilicum SR1.6/6</name>
    <dbReference type="NCBI Taxonomy" id="908290"/>
    <lineage>
        <taxon>Bacteria</taxon>
        <taxon>Pseudomonadati</taxon>
        <taxon>Pseudomonadota</taxon>
        <taxon>Alphaproteobacteria</taxon>
        <taxon>Hyphomicrobiales</taxon>
        <taxon>Methylobacteriaceae</taxon>
        <taxon>Methylobacterium</taxon>
    </lineage>
</organism>
<dbReference type="AlphaFoldDB" id="A0A6B9FU30"/>
<sequence length="227" mass="24201">MAAVAAATQRGQTPETGTITAATTVATTATAALDPRSIFALSPEAADVVLTLAQNRIQPIQVAESDNLPGHGSPAVGAAIVTAVATTSVVIPEASKTVSAANRTWTEDVRLEAIPSRKVGADLSVQYDNPRVMAAWSAAFPDIAGRKFRGLQLSDTHLRSSLAKLAAENIGFSGLERDIYLLCNDEKFRIFSAEHPETKVNWIYVDNDDVLLFWPKEPGSDTDAVRV</sequence>
<evidence type="ECO:0000313" key="2">
    <source>
        <dbReference type="Proteomes" id="UP000012488"/>
    </source>
</evidence>
<reference evidence="1 2" key="1">
    <citation type="journal article" date="2012" name="Genet. Mol. Biol.">
        <title>Analysis of 16S rRNA and mxaF genes revealing insights into Methylobacterium niche-specific plant association.</title>
        <authorList>
            <person name="Dourado M.N."/>
            <person name="Andreote F.D."/>
            <person name="Dini-Andreote F."/>
            <person name="Conti R."/>
            <person name="Araujo J.M."/>
            <person name="Araujo W.L."/>
        </authorList>
    </citation>
    <scope>NUCLEOTIDE SEQUENCE [LARGE SCALE GENOMIC DNA]</scope>
    <source>
        <strain evidence="1 2">SR1.6/6</strain>
    </source>
</reference>
<reference evidence="1 2" key="2">
    <citation type="journal article" date="2013" name="Genome Announc.">
        <title>Draft Genome Sequence of Methylobacterium mesophilicum Strain SR1.6/6, Isolated from Citrus sinensis.</title>
        <authorList>
            <person name="Marinho Almeida D."/>
            <person name="Dini-Andreote F."/>
            <person name="Camargo Neves A.A."/>
            <person name="Juca Ramos R.T."/>
            <person name="Andreote F.D."/>
            <person name="Carneiro A.R."/>
            <person name="Oliveira de Souza Lima A."/>
            <person name="Caracciolo Gomes de Sa P.H."/>
            <person name="Ribeiro Barbosa M.S."/>
            <person name="Araujo W.L."/>
            <person name="Silva A."/>
        </authorList>
    </citation>
    <scope>NUCLEOTIDE SEQUENCE [LARGE SCALE GENOMIC DNA]</scope>
    <source>
        <strain evidence="1 2">SR1.6/6</strain>
    </source>
</reference>
<accession>A0A6B9FU30</accession>
<dbReference type="KEGG" id="mmes:MMSR116_00010"/>
<gene>
    <name evidence="1" type="ORF">MMSR116_00010</name>
</gene>
<protein>
    <submittedName>
        <fullName evidence="1">Uncharacterized protein</fullName>
    </submittedName>
</protein>
<proteinExistence type="predicted"/>
<dbReference type="Proteomes" id="UP000012488">
    <property type="component" value="Chromosome"/>
</dbReference>
<name>A0A6B9FU30_9HYPH</name>
<evidence type="ECO:0000313" key="1">
    <source>
        <dbReference type="EMBL" id="QGY05937.1"/>
    </source>
</evidence>